<protein>
    <submittedName>
        <fullName evidence="4">SH3 domain-containing protein</fullName>
    </submittedName>
</protein>
<evidence type="ECO:0000259" key="3">
    <source>
        <dbReference type="Pfam" id="PF08239"/>
    </source>
</evidence>
<comment type="caution">
    <text evidence="4">The sequence shown here is derived from an EMBL/GenBank/DDBJ whole genome shotgun (WGS) entry which is preliminary data.</text>
</comment>
<name>A0A5C6S237_9RHOB</name>
<organism evidence="4 5">
    <name type="scientific">Paracoccus aurantiacus</name>
    <dbReference type="NCBI Taxonomy" id="2599412"/>
    <lineage>
        <taxon>Bacteria</taxon>
        <taxon>Pseudomonadati</taxon>
        <taxon>Pseudomonadota</taxon>
        <taxon>Alphaproteobacteria</taxon>
        <taxon>Rhodobacterales</taxon>
        <taxon>Paracoccaceae</taxon>
        <taxon>Paracoccus</taxon>
    </lineage>
</organism>
<dbReference type="EMBL" id="VOPL01000004">
    <property type="protein sequence ID" value="TXB68515.1"/>
    <property type="molecule type" value="Genomic_DNA"/>
</dbReference>
<accession>A0A5C6S237</accession>
<feature type="region of interest" description="Disordered" evidence="1">
    <location>
        <begin position="245"/>
        <end position="345"/>
    </location>
</feature>
<feature type="compositionally biased region" description="Polar residues" evidence="1">
    <location>
        <begin position="329"/>
        <end position="341"/>
    </location>
</feature>
<evidence type="ECO:0000313" key="4">
    <source>
        <dbReference type="EMBL" id="TXB68515.1"/>
    </source>
</evidence>
<dbReference type="Proteomes" id="UP000321562">
    <property type="component" value="Unassembled WGS sequence"/>
</dbReference>
<dbReference type="RefSeq" id="WP_147098376.1">
    <property type="nucleotide sequence ID" value="NZ_JBHUFH010000012.1"/>
</dbReference>
<proteinExistence type="predicted"/>
<dbReference type="Gene3D" id="2.60.120.380">
    <property type="match status" value="1"/>
</dbReference>
<keyword evidence="2" id="KW-0732">Signal</keyword>
<feature type="domain" description="SH3b" evidence="3">
    <location>
        <begin position="186"/>
        <end position="242"/>
    </location>
</feature>
<evidence type="ECO:0000256" key="1">
    <source>
        <dbReference type="SAM" id="MobiDB-lite"/>
    </source>
</evidence>
<dbReference type="Gene3D" id="2.30.30.40">
    <property type="entry name" value="SH3 Domains"/>
    <property type="match status" value="1"/>
</dbReference>
<dbReference type="AlphaFoldDB" id="A0A5C6S237"/>
<dbReference type="InterPro" id="IPR003646">
    <property type="entry name" value="SH3-like_bac-type"/>
</dbReference>
<keyword evidence="5" id="KW-1185">Reference proteome</keyword>
<gene>
    <name evidence="4" type="ORF">FQV27_11005</name>
</gene>
<evidence type="ECO:0000256" key="2">
    <source>
        <dbReference type="SAM" id="SignalP"/>
    </source>
</evidence>
<dbReference type="Pfam" id="PF08239">
    <property type="entry name" value="SH3_3"/>
    <property type="match status" value="1"/>
</dbReference>
<evidence type="ECO:0000313" key="5">
    <source>
        <dbReference type="Proteomes" id="UP000321562"/>
    </source>
</evidence>
<sequence>MFGKLLCSAAIVAALSSPVWAESTTTPITFAAGTTGTAVTGQVTGRDTADFTVEAKEGQRLRVEMISNHPSSYFNVYAPGATPGSSQALFIGSTSGMTADLTLPAGGTYLIRTYLMPSAGRRDESARFSLTVDVAGNGQATSPAAPSAAPVAAPETANASPKPQGNTADGLSGGPDFWRVTGISGKLNIRSDASTDASVVATAANGDSLRNQGCKVVGVRTWCQVETTGATKTAGWAVNDYLHEGSAAPATPEPASPPAPAKPATAPGTAPAATSAAAAQLAGEAGPAPRVNGTRPPAAPESKIGLGGVRKAPPDSPENVSTPKPPQKPATNDTASGTIPCSTGLGVPTRDCNFSVTREGEGTATLRVEWQGGSRDIRFVKGAPAPQDGLRTERRGDLTVVNIGNERYEIPDAVVFGG</sequence>
<feature type="compositionally biased region" description="Pro residues" evidence="1">
    <location>
        <begin position="251"/>
        <end position="261"/>
    </location>
</feature>
<feature type="chain" id="PRO_5022677377" evidence="2">
    <location>
        <begin position="22"/>
        <end position="418"/>
    </location>
</feature>
<feature type="compositionally biased region" description="Low complexity" evidence="1">
    <location>
        <begin position="140"/>
        <end position="160"/>
    </location>
</feature>
<reference evidence="4 5" key="1">
    <citation type="submission" date="2019-08" db="EMBL/GenBank/DDBJ databases">
        <authorList>
            <person name="Ye J."/>
        </authorList>
    </citation>
    <scope>NUCLEOTIDE SEQUENCE [LARGE SCALE GENOMIC DNA]</scope>
    <source>
        <strain evidence="4 5">TK008</strain>
    </source>
</reference>
<feature type="region of interest" description="Disordered" evidence="1">
    <location>
        <begin position="139"/>
        <end position="174"/>
    </location>
</feature>
<feature type="signal peptide" evidence="2">
    <location>
        <begin position="1"/>
        <end position="21"/>
    </location>
</feature>
<feature type="compositionally biased region" description="Low complexity" evidence="1">
    <location>
        <begin position="262"/>
        <end position="289"/>
    </location>
</feature>
<dbReference type="OrthoDB" id="964913at2"/>